<evidence type="ECO:0000313" key="3">
    <source>
        <dbReference type="Proteomes" id="UP001500063"/>
    </source>
</evidence>
<proteinExistence type="predicted"/>
<name>A0ABN0X3G6_9ACTN</name>
<dbReference type="Proteomes" id="UP001500063">
    <property type="component" value="Unassembled WGS sequence"/>
</dbReference>
<feature type="domain" description="MgtC-like C-terminal" evidence="1">
    <location>
        <begin position="32"/>
        <end position="105"/>
    </location>
</feature>
<dbReference type="RefSeq" id="WP_344118608.1">
    <property type="nucleotide sequence ID" value="NZ_BAAABW010000017.1"/>
</dbReference>
<dbReference type="Pfam" id="PF21770">
    <property type="entry name" value="MgtC_SapB_C"/>
    <property type="match status" value="1"/>
</dbReference>
<comment type="caution">
    <text evidence="2">The sequence shown here is derived from an EMBL/GenBank/DDBJ whole genome shotgun (WGS) entry which is preliminary data.</text>
</comment>
<accession>A0ABN0X3G6</accession>
<sequence length="121" mass="13086">MRFLPRHLHRTTGSPARVARTGAVGPGSRATVHALCDARNEAKVRALCVLGLKPGIHLLGLRTSQDHDSAVHVWVTLAVEGPAVVLLEQLITRLSAESDVRDLHWSLHGAQARQLSREAVA</sequence>
<dbReference type="EMBL" id="BAAABW010000017">
    <property type="protein sequence ID" value="GAA0354191.1"/>
    <property type="molecule type" value="Genomic_DNA"/>
</dbReference>
<organism evidence="2 3">
    <name type="scientific">Streptomyces blastmyceticus</name>
    <dbReference type="NCBI Taxonomy" id="68180"/>
    <lineage>
        <taxon>Bacteria</taxon>
        <taxon>Bacillati</taxon>
        <taxon>Actinomycetota</taxon>
        <taxon>Actinomycetes</taxon>
        <taxon>Kitasatosporales</taxon>
        <taxon>Streptomycetaceae</taxon>
        <taxon>Streptomyces</taxon>
    </lineage>
</organism>
<reference evidence="2 3" key="1">
    <citation type="journal article" date="2019" name="Int. J. Syst. Evol. Microbiol.">
        <title>The Global Catalogue of Microorganisms (GCM) 10K type strain sequencing project: providing services to taxonomists for standard genome sequencing and annotation.</title>
        <authorList>
            <consortium name="The Broad Institute Genomics Platform"/>
            <consortium name="The Broad Institute Genome Sequencing Center for Infectious Disease"/>
            <person name="Wu L."/>
            <person name="Ma J."/>
        </authorList>
    </citation>
    <scope>NUCLEOTIDE SEQUENCE [LARGE SCALE GENOMIC DNA]</scope>
    <source>
        <strain evidence="2 3">JCM 4565</strain>
    </source>
</reference>
<evidence type="ECO:0000259" key="1">
    <source>
        <dbReference type="Pfam" id="PF21770"/>
    </source>
</evidence>
<dbReference type="Gene3D" id="3.30.70.260">
    <property type="match status" value="1"/>
</dbReference>
<protein>
    <recommendedName>
        <fullName evidence="1">MgtC-like C-terminal domain-containing protein</fullName>
    </recommendedName>
</protein>
<evidence type="ECO:0000313" key="2">
    <source>
        <dbReference type="EMBL" id="GAA0354191.1"/>
    </source>
</evidence>
<keyword evidence="3" id="KW-1185">Reference proteome</keyword>
<gene>
    <name evidence="2" type="ORF">GCM10010319_34230</name>
</gene>
<dbReference type="InterPro" id="IPR048640">
    <property type="entry name" value="MgtC-like_C"/>
</dbReference>